<evidence type="ECO:0000256" key="2">
    <source>
        <dbReference type="ARBA" id="ARBA00012729"/>
    </source>
</evidence>
<dbReference type="InterPro" id="IPR011583">
    <property type="entry name" value="Chitinase_II/V-like_cat"/>
</dbReference>
<accession>W0RE48</accession>
<dbReference type="InterPro" id="IPR029070">
    <property type="entry name" value="Chitinase_insertion_sf"/>
</dbReference>
<dbReference type="InterPro" id="IPR001223">
    <property type="entry name" value="Glyco_hydro18_cat"/>
</dbReference>
<keyword evidence="4" id="KW-0146">Chitin degradation</keyword>
<feature type="domain" description="GH18" evidence="9">
    <location>
        <begin position="49"/>
        <end position="396"/>
    </location>
</feature>
<dbReference type="STRING" id="861299.J421_0121"/>
<keyword evidence="4" id="KW-0624">Polysaccharide degradation</keyword>
<dbReference type="Proteomes" id="UP000019151">
    <property type="component" value="Chromosome"/>
</dbReference>
<feature type="chain" id="PRO_5004793976" description="chitinase" evidence="8">
    <location>
        <begin position="32"/>
        <end position="396"/>
    </location>
</feature>
<dbReference type="SMART" id="SM00636">
    <property type="entry name" value="Glyco_18"/>
    <property type="match status" value="1"/>
</dbReference>
<evidence type="ECO:0000256" key="3">
    <source>
        <dbReference type="ARBA" id="ARBA00022801"/>
    </source>
</evidence>
<evidence type="ECO:0000313" key="11">
    <source>
        <dbReference type="Proteomes" id="UP000019151"/>
    </source>
</evidence>
<name>W0RE48_9BACT</name>
<evidence type="ECO:0000256" key="7">
    <source>
        <dbReference type="RuleBase" id="RU004453"/>
    </source>
</evidence>
<protein>
    <recommendedName>
        <fullName evidence="2">chitinase</fullName>
        <ecNumber evidence="2">3.2.1.14</ecNumber>
    </recommendedName>
</protein>
<evidence type="ECO:0000256" key="6">
    <source>
        <dbReference type="RuleBase" id="RU000489"/>
    </source>
</evidence>
<dbReference type="InParanoid" id="W0RE48"/>
<sequence>MSLRASSAAVRAAATLLLLGAQGCLSDHSSAAVGPEEPSPPGPVSAGERWVTGYYVGYQRELYPETAVDFTNLTHIVVGAAIPTPAGGVETHFFIDDVNGPVMAKALTARAHAAGRKAIVMIGGDGFHDQLASAASTANRARFVANLVQTMNTLGFDGVDVDWEPVDDADKPVVLQFLKDLRAAKPGMVITFPAGWVNTNFGADAWYAQLAPLVDQFNLMTYEMADNWGGWVSWHFAALSGEAGNRPSSIAGTVAAYRRIGVPAAKLGVGVGAYGSCWQGVSTMLQPLDGTRAGVVAGDNDISYAHIVGSYYNATAYRWDSTAHASYLSYATATGPARCTMISYEDPRSVADKAAYVRSQGLGGVMMWTINEQHVPSAASGQQDPLLRAAYGALFP</sequence>
<reference evidence="10 11" key="1">
    <citation type="journal article" date="2014" name="Genome Announc.">
        <title>Genome Sequence and Methylome of Soil Bacterium Gemmatirosa kalamazoonensis KBS708T, a Member of the Rarely Cultivated Gemmatimonadetes Phylum.</title>
        <authorList>
            <person name="Debruyn J.M."/>
            <person name="Radosevich M."/>
            <person name="Wommack K.E."/>
            <person name="Polson S.W."/>
            <person name="Hauser L.J."/>
            <person name="Fawaz M.N."/>
            <person name="Korlach J."/>
            <person name="Tsai Y.C."/>
        </authorList>
    </citation>
    <scope>NUCLEOTIDE SEQUENCE [LARGE SCALE GENOMIC DNA]</scope>
    <source>
        <strain evidence="10 11">KBS708</strain>
    </source>
</reference>
<evidence type="ECO:0000259" key="9">
    <source>
        <dbReference type="PROSITE" id="PS51910"/>
    </source>
</evidence>
<dbReference type="GO" id="GO:0008061">
    <property type="term" value="F:chitin binding"/>
    <property type="evidence" value="ECO:0007669"/>
    <property type="project" value="InterPro"/>
</dbReference>
<dbReference type="OrthoDB" id="9775889at2"/>
<keyword evidence="5 6" id="KW-0326">Glycosidase</keyword>
<dbReference type="GO" id="GO:0005975">
    <property type="term" value="P:carbohydrate metabolic process"/>
    <property type="evidence" value="ECO:0007669"/>
    <property type="project" value="InterPro"/>
</dbReference>
<dbReference type="KEGG" id="gba:J421_0121"/>
<dbReference type="InterPro" id="IPR001579">
    <property type="entry name" value="Glyco_hydro_18_chit_AS"/>
</dbReference>
<dbReference type="InterPro" id="IPR050314">
    <property type="entry name" value="Glycosyl_Hydrlase_18"/>
</dbReference>
<evidence type="ECO:0000313" key="10">
    <source>
        <dbReference type="EMBL" id="AHG87658.1"/>
    </source>
</evidence>
<keyword evidence="11" id="KW-1185">Reference proteome</keyword>
<dbReference type="FunCoup" id="W0RE48">
    <property type="interactions" value="191"/>
</dbReference>
<evidence type="ECO:0000256" key="1">
    <source>
        <dbReference type="ARBA" id="ARBA00000822"/>
    </source>
</evidence>
<dbReference type="PANTHER" id="PTHR11177:SF317">
    <property type="entry name" value="CHITINASE 12-RELATED"/>
    <property type="match status" value="1"/>
</dbReference>
<keyword evidence="4" id="KW-0119">Carbohydrate metabolism</keyword>
<evidence type="ECO:0000256" key="5">
    <source>
        <dbReference type="ARBA" id="ARBA00023295"/>
    </source>
</evidence>
<dbReference type="EMBL" id="CP007128">
    <property type="protein sequence ID" value="AHG87658.1"/>
    <property type="molecule type" value="Genomic_DNA"/>
</dbReference>
<dbReference type="AlphaFoldDB" id="W0RE48"/>
<dbReference type="SUPFAM" id="SSF51445">
    <property type="entry name" value="(Trans)glycosidases"/>
    <property type="match status" value="1"/>
</dbReference>
<dbReference type="PANTHER" id="PTHR11177">
    <property type="entry name" value="CHITINASE"/>
    <property type="match status" value="1"/>
</dbReference>
<evidence type="ECO:0000256" key="4">
    <source>
        <dbReference type="ARBA" id="ARBA00023024"/>
    </source>
</evidence>
<dbReference type="PROSITE" id="PS01095">
    <property type="entry name" value="GH18_1"/>
    <property type="match status" value="1"/>
</dbReference>
<dbReference type="Gene3D" id="3.10.50.10">
    <property type="match status" value="1"/>
</dbReference>
<comment type="similarity">
    <text evidence="7">Belongs to the glycosyl hydrolase 18 family.</text>
</comment>
<organism evidence="10 11">
    <name type="scientific">Gemmatirosa kalamazoonensis</name>
    <dbReference type="NCBI Taxonomy" id="861299"/>
    <lineage>
        <taxon>Bacteria</taxon>
        <taxon>Pseudomonadati</taxon>
        <taxon>Gemmatimonadota</taxon>
        <taxon>Gemmatimonadia</taxon>
        <taxon>Gemmatimonadales</taxon>
        <taxon>Gemmatimonadaceae</taxon>
        <taxon>Gemmatirosa</taxon>
    </lineage>
</organism>
<comment type="catalytic activity">
    <reaction evidence="1">
        <text>Random endo-hydrolysis of N-acetyl-beta-D-glucosaminide (1-&gt;4)-beta-linkages in chitin and chitodextrins.</text>
        <dbReference type="EC" id="3.2.1.14"/>
    </reaction>
</comment>
<dbReference type="eggNOG" id="COG3325">
    <property type="taxonomic scope" value="Bacteria"/>
</dbReference>
<gene>
    <name evidence="10" type="ORF">J421_0121</name>
</gene>
<dbReference type="Pfam" id="PF00704">
    <property type="entry name" value="Glyco_hydro_18"/>
    <property type="match status" value="1"/>
</dbReference>
<dbReference type="GO" id="GO:0006032">
    <property type="term" value="P:chitin catabolic process"/>
    <property type="evidence" value="ECO:0007669"/>
    <property type="project" value="UniProtKB-KW"/>
</dbReference>
<dbReference type="EC" id="3.2.1.14" evidence="2"/>
<dbReference type="GO" id="GO:0008843">
    <property type="term" value="F:endochitinase activity"/>
    <property type="evidence" value="ECO:0007669"/>
    <property type="project" value="UniProtKB-EC"/>
</dbReference>
<dbReference type="PROSITE" id="PS51257">
    <property type="entry name" value="PROKAR_LIPOPROTEIN"/>
    <property type="match status" value="1"/>
</dbReference>
<dbReference type="HOGENOM" id="CLU_647105_0_0_0"/>
<dbReference type="Gene3D" id="3.20.20.80">
    <property type="entry name" value="Glycosidases"/>
    <property type="match status" value="1"/>
</dbReference>
<evidence type="ECO:0000256" key="8">
    <source>
        <dbReference type="SAM" id="SignalP"/>
    </source>
</evidence>
<feature type="signal peptide" evidence="8">
    <location>
        <begin position="1"/>
        <end position="31"/>
    </location>
</feature>
<keyword evidence="8" id="KW-0732">Signal</keyword>
<proteinExistence type="inferred from homology"/>
<keyword evidence="3 6" id="KW-0378">Hydrolase</keyword>
<dbReference type="PROSITE" id="PS51910">
    <property type="entry name" value="GH18_2"/>
    <property type="match status" value="1"/>
</dbReference>
<dbReference type="GO" id="GO:0005576">
    <property type="term" value="C:extracellular region"/>
    <property type="evidence" value="ECO:0007669"/>
    <property type="project" value="TreeGrafter"/>
</dbReference>
<dbReference type="InterPro" id="IPR017853">
    <property type="entry name" value="GH"/>
</dbReference>
<dbReference type="RefSeq" id="WP_158508617.1">
    <property type="nucleotide sequence ID" value="NZ_CP007128.1"/>
</dbReference>